<dbReference type="KEGG" id="tsph:KIH39_16745"/>
<dbReference type="RefSeq" id="WP_213494368.1">
    <property type="nucleotide sequence ID" value="NZ_CP074694.1"/>
</dbReference>
<evidence type="ECO:0000256" key="1">
    <source>
        <dbReference type="ARBA" id="ARBA00022679"/>
    </source>
</evidence>
<proteinExistence type="predicted"/>
<accession>A0A8E6B381</accession>
<dbReference type="PIRSF" id="PIRSF004884">
    <property type="entry name" value="Sugar_kin_arch"/>
    <property type="match status" value="1"/>
</dbReference>
<dbReference type="EMBL" id="CP074694">
    <property type="protein sequence ID" value="QVL30497.1"/>
    <property type="molecule type" value="Genomic_DNA"/>
</dbReference>
<evidence type="ECO:0000256" key="2">
    <source>
        <dbReference type="ARBA" id="ARBA00022777"/>
    </source>
</evidence>
<evidence type="ECO:0000313" key="5">
    <source>
        <dbReference type="Proteomes" id="UP000676194"/>
    </source>
</evidence>
<evidence type="ECO:0000259" key="3">
    <source>
        <dbReference type="Pfam" id="PF00288"/>
    </source>
</evidence>
<name>A0A8E6B381_9BACT</name>
<sequence>MTRWQARTRLHFGLLQIPQGNNSHWPGLDGETGLPLRQFGGVGLMIDDPAIVVRVQRSDTWQSQGPCAERALSFAQQFAKALPPDLASPFSIVVDQCPPEHTGLGVGTALGLSVSKAISLEIGLQLSSVELAQRIGRGERSAIGVHGFDCGGLIVEGGKLPGMCLSPRIAQHDFPTDWEVTLHTPSDSSTWFGQRERDAFRQLQKNSGPDSEEINRLCRLIVLGILPGIASGDLQTFGEAVYEYNSRVGEIFASVQGGRYSTPGITEKIASLRRSGIRCVGQSSWGPTIFAITAK</sequence>
<dbReference type="GO" id="GO:0016301">
    <property type="term" value="F:kinase activity"/>
    <property type="evidence" value="ECO:0007669"/>
    <property type="project" value="UniProtKB-KW"/>
</dbReference>
<keyword evidence="5" id="KW-1185">Reference proteome</keyword>
<keyword evidence="2" id="KW-0418">Kinase</keyword>
<dbReference type="InterPro" id="IPR006204">
    <property type="entry name" value="GHMP_kinase_N_dom"/>
</dbReference>
<dbReference type="GO" id="GO:0005524">
    <property type="term" value="F:ATP binding"/>
    <property type="evidence" value="ECO:0007669"/>
    <property type="project" value="InterPro"/>
</dbReference>
<dbReference type="PANTHER" id="PTHR20861">
    <property type="entry name" value="HOMOSERINE/4-DIPHOSPHOCYTIDYL-2-C-METHYL-D-ERYTHRITOL KINASE"/>
    <property type="match status" value="1"/>
</dbReference>
<dbReference type="SUPFAM" id="SSF54211">
    <property type="entry name" value="Ribosomal protein S5 domain 2-like"/>
    <property type="match status" value="1"/>
</dbReference>
<gene>
    <name evidence="4" type="ORF">KIH39_16745</name>
</gene>
<dbReference type="PANTHER" id="PTHR20861:SF6">
    <property type="entry name" value="BETA-RIBOFURANOSYLPHENOL 5'-PHOSPHATE SYNTHASE"/>
    <property type="match status" value="1"/>
</dbReference>
<dbReference type="AlphaFoldDB" id="A0A8E6B381"/>
<dbReference type="InterPro" id="IPR004422">
    <property type="entry name" value="RFAP_synthase"/>
</dbReference>
<feature type="domain" description="GHMP kinase N-terminal" evidence="3">
    <location>
        <begin position="75"/>
        <end position="147"/>
    </location>
</feature>
<protein>
    <recommendedName>
        <fullName evidence="3">GHMP kinase N-terminal domain-containing protein</fullName>
    </recommendedName>
</protein>
<dbReference type="Proteomes" id="UP000676194">
    <property type="component" value="Chromosome"/>
</dbReference>
<evidence type="ECO:0000313" key="4">
    <source>
        <dbReference type="EMBL" id="QVL30497.1"/>
    </source>
</evidence>
<keyword evidence="1" id="KW-0808">Transferase</keyword>
<reference evidence="4" key="1">
    <citation type="submission" date="2021-05" db="EMBL/GenBank/DDBJ databases">
        <title>Complete genome sequence of the cellulolytic planctomycete Telmatocola sphagniphila SP2T and characterization of the first cellulase from planctomycetes.</title>
        <authorList>
            <person name="Rakitin A.L."/>
            <person name="Beletsky A.V."/>
            <person name="Naumoff D.G."/>
            <person name="Kulichevskaya I.S."/>
            <person name="Mardanov A.V."/>
            <person name="Ravin N.V."/>
            <person name="Dedysh S.N."/>
        </authorList>
    </citation>
    <scope>NUCLEOTIDE SEQUENCE</scope>
    <source>
        <strain evidence="4">SP2T</strain>
    </source>
</reference>
<dbReference type="InterPro" id="IPR020568">
    <property type="entry name" value="Ribosomal_Su5_D2-typ_SF"/>
</dbReference>
<dbReference type="Pfam" id="PF00288">
    <property type="entry name" value="GHMP_kinases_N"/>
    <property type="match status" value="1"/>
</dbReference>
<organism evidence="4 5">
    <name type="scientific">Telmatocola sphagniphila</name>
    <dbReference type="NCBI Taxonomy" id="1123043"/>
    <lineage>
        <taxon>Bacteria</taxon>
        <taxon>Pseudomonadati</taxon>
        <taxon>Planctomycetota</taxon>
        <taxon>Planctomycetia</taxon>
        <taxon>Gemmatales</taxon>
        <taxon>Gemmataceae</taxon>
    </lineage>
</organism>